<dbReference type="AlphaFoldDB" id="X1Q9Q7"/>
<proteinExistence type="predicted"/>
<protein>
    <submittedName>
        <fullName evidence="1">Uncharacterized protein</fullName>
    </submittedName>
</protein>
<feature type="non-terminal residue" evidence="1">
    <location>
        <position position="59"/>
    </location>
</feature>
<comment type="caution">
    <text evidence="1">The sequence shown here is derived from an EMBL/GenBank/DDBJ whole genome shotgun (WGS) entry which is preliminary data.</text>
</comment>
<organism evidence="1">
    <name type="scientific">marine sediment metagenome</name>
    <dbReference type="NCBI Taxonomy" id="412755"/>
    <lineage>
        <taxon>unclassified sequences</taxon>
        <taxon>metagenomes</taxon>
        <taxon>ecological metagenomes</taxon>
    </lineage>
</organism>
<gene>
    <name evidence="1" type="ORF">S06H3_59723</name>
</gene>
<name>X1Q9Q7_9ZZZZ</name>
<dbReference type="EMBL" id="BARV01038845">
    <property type="protein sequence ID" value="GAI51536.1"/>
    <property type="molecule type" value="Genomic_DNA"/>
</dbReference>
<evidence type="ECO:0000313" key="1">
    <source>
        <dbReference type="EMBL" id="GAI51536.1"/>
    </source>
</evidence>
<sequence length="59" mass="7049">MTAEKVYITLCGKSPYAFINSYYASIEFHDFRPDKIHLIYDRLFENQVKKLIDSIQFIN</sequence>
<accession>X1Q9Q7</accession>
<reference evidence="1" key="1">
    <citation type="journal article" date="2014" name="Front. Microbiol.">
        <title>High frequency of phylogenetically diverse reductive dehalogenase-homologous genes in deep subseafloor sedimentary metagenomes.</title>
        <authorList>
            <person name="Kawai M."/>
            <person name="Futagami T."/>
            <person name="Toyoda A."/>
            <person name="Takaki Y."/>
            <person name="Nishi S."/>
            <person name="Hori S."/>
            <person name="Arai W."/>
            <person name="Tsubouchi T."/>
            <person name="Morono Y."/>
            <person name="Uchiyama I."/>
            <person name="Ito T."/>
            <person name="Fujiyama A."/>
            <person name="Inagaki F."/>
            <person name="Takami H."/>
        </authorList>
    </citation>
    <scope>NUCLEOTIDE SEQUENCE</scope>
    <source>
        <strain evidence="1">Expedition CK06-06</strain>
    </source>
</reference>